<reference evidence="2 3" key="1">
    <citation type="submission" date="2024-03" db="EMBL/GenBank/DDBJ databases">
        <title>Human intestinal bacterial collection.</title>
        <authorList>
            <person name="Pauvert C."/>
            <person name="Hitch T.C.A."/>
            <person name="Clavel T."/>
        </authorList>
    </citation>
    <scope>NUCLEOTIDE SEQUENCE [LARGE SCALE GENOMIC DNA]</scope>
    <source>
        <strain evidence="2 3">CLA-AP-H18</strain>
    </source>
</reference>
<proteinExistence type="predicted"/>
<evidence type="ECO:0000313" key="3">
    <source>
        <dbReference type="Proteomes" id="UP001478133"/>
    </source>
</evidence>
<feature type="chain" id="PRO_5045178030" description="Fibronectin type III domain-containing protein" evidence="1">
    <location>
        <begin position="27"/>
        <end position="362"/>
    </location>
</feature>
<keyword evidence="1" id="KW-0732">Signal</keyword>
<evidence type="ECO:0000256" key="1">
    <source>
        <dbReference type="SAM" id="SignalP"/>
    </source>
</evidence>
<accession>A0ABV1HWA1</accession>
<dbReference type="RefSeq" id="WP_329980080.1">
    <property type="nucleotide sequence ID" value="NZ_JBBMEY010000020.1"/>
</dbReference>
<evidence type="ECO:0008006" key="4">
    <source>
        <dbReference type="Google" id="ProtNLM"/>
    </source>
</evidence>
<protein>
    <recommendedName>
        <fullName evidence="4">Fibronectin type III domain-containing protein</fullName>
    </recommendedName>
</protein>
<dbReference type="EMBL" id="JBBMFI010000019">
    <property type="protein sequence ID" value="MEQ2565843.1"/>
    <property type="molecule type" value="Genomic_DNA"/>
</dbReference>
<gene>
    <name evidence="2" type="ORF">ABFO16_06280</name>
</gene>
<feature type="signal peptide" evidence="1">
    <location>
        <begin position="1"/>
        <end position="26"/>
    </location>
</feature>
<dbReference type="Proteomes" id="UP001478133">
    <property type="component" value="Unassembled WGS sequence"/>
</dbReference>
<keyword evidence="3" id="KW-1185">Reference proteome</keyword>
<sequence length="362" mass="42067">MKKLLAIMLTLVMAISVVSIVPTVSAKSKVYKSNNCYYTLDKNGYATIINYYGPTYESNNHDYAVKYWKIPSKLNGHIVKKLVLEDKGWGYQFRKIKIPKTITYIKGLYGYVKHNASMYNVTYDFNSLIVCDGGSRAESYARQCGLDYSIKGNVYGDIAFLGTYGFKYNVDKKYKTSGGDRYMRFNGKERNIKFTIKRGKQVLKPNRDYTVKYVNNINPGKAYAMIIGKGKFYGVSYLDYDIKPTKPKVVVTQEKYGVTAYYDNVLYEGAKEKFIVQYSETTKFKKYKTFTSNEYLTSLKKGKTYYFRCRLKTHGVTYDVEPYNSRNVKYSQITFASYYYPQYSPWSDVKAVKIKYDYSNKQ</sequence>
<name>A0ABV1HWA1_9FIRM</name>
<organism evidence="2 3">
    <name type="scientific">Ruminococcoides intestinihominis</name>
    <dbReference type="NCBI Taxonomy" id="3133161"/>
    <lineage>
        <taxon>Bacteria</taxon>
        <taxon>Bacillati</taxon>
        <taxon>Bacillota</taxon>
        <taxon>Clostridia</taxon>
        <taxon>Eubacteriales</taxon>
        <taxon>Oscillospiraceae</taxon>
        <taxon>Ruminococcoides</taxon>
    </lineage>
</organism>
<comment type="caution">
    <text evidence="2">The sequence shown here is derived from an EMBL/GenBank/DDBJ whole genome shotgun (WGS) entry which is preliminary data.</text>
</comment>
<evidence type="ECO:0000313" key="2">
    <source>
        <dbReference type="EMBL" id="MEQ2565843.1"/>
    </source>
</evidence>